<sequence length="89" mass="9887">MFASNLQNSQACPEEGVKYIFRVPSSDTPNLLLLIETLNFPTIGSSGKNNPAVPSNMMSCPTKNFQAKSRRVLVEMSSSRFPAVIFNYR</sequence>
<evidence type="ECO:0000313" key="1">
    <source>
        <dbReference type="EMBL" id="GBM92406.1"/>
    </source>
</evidence>
<organism evidence="1 2">
    <name type="scientific">Araneus ventricosus</name>
    <name type="common">Orbweaver spider</name>
    <name type="synonym">Epeira ventricosa</name>
    <dbReference type="NCBI Taxonomy" id="182803"/>
    <lineage>
        <taxon>Eukaryota</taxon>
        <taxon>Metazoa</taxon>
        <taxon>Ecdysozoa</taxon>
        <taxon>Arthropoda</taxon>
        <taxon>Chelicerata</taxon>
        <taxon>Arachnida</taxon>
        <taxon>Araneae</taxon>
        <taxon>Araneomorphae</taxon>
        <taxon>Entelegynae</taxon>
        <taxon>Araneoidea</taxon>
        <taxon>Araneidae</taxon>
        <taxon>Araneus</taxon>
    </lineage>
</organism>
<gene>
    <name evidence="1" type="ORF">AVEN_240719_1</name>
</gene>
<proteinExistence type="predicted"/>
<reference evidence="1 2" key="1">
    <citation type="journal article" date="2019" name="Sci. Rep.">
        <title>Orb-weaving spider Araneus ventricosus genome elucidates the spidroin gene catalogue.</title>
        <authorList>
            <person name="Kono N."/>
            <person name="Nakamura H."/>
            <person name="Ohtoshi R."/>
            <person name="Moran D.A.P."/>
            <person name="Shinohara A."/>
            <person name="Yoshida Y."/>
            <person name="Fujiwara M."/>
            <person name="Mori M."/>
            <person name="Tomita M."/>
            <person name="Arakawa K."/>
        </authorList>
    </citation>
    <scope>NUCLEOTIDE SEQUENCE [LARGE SCALE GENOMIC DNA]</scope>
</reference>
<keyword evidence="2" id="KW-1185">Reference proteome</keyword>
<name>A0A4Y2JTD2_ARAVE</name>
<dbReference type="AlphaFoldDB" id="A0A4Y2JTD2"/>
<comment type="caution">
    <text evidence="1">The sequence shown here is derived from an EMBL/GenBank/DDBJ whole genome shotgun (WGS) entry which is preliminary data.</text>
</comment>
<accession>A0A4Y2JTD2</accession>
<dbReference type="Proteomes" id="UP000499080">
    <property type="component" value="Unassembled WGS sequence"/>
</dbReference>
<protein>
    <submittedName>
        <fullName evidence="1">Uncharacterized protein</fullName>
    </submittedName>
</protein>
<evidence type="ECO:0000313" key="2">
    <source>
        <dbReference type="Proteomes" id="UP000499080"/>
    </source>
</evidence>
<dbReference type="EMBL" id="BGPR01003786">
    <property type="protein sequence ID" value="GBM92406.1"/>
    <property type="molecule type" value="Genomic_DNA"/>
</dbReference>